<feature type="region of interest" description="Disordered" evidence="1">
    <location>
        <begin position="1"/>
        <end position="47"/>
    </location>
</feature>
<sequence length="95" mass="10257">MIAIPPSNSSSTSDLKENQIIKLSDSSSSSAHSSGSEDSPLSQNKFATKNKTQIWNVMQQHHISATLTSVGKKGFSGKSKKFTTVLPFHPNHDSN</sequence>
<feature type="non-terminal residue" evidence="2">
    <location>
        <position position="95"/>
    </location>
</feature>
<organism evidence="2 3">
    <name type="scientific">Allacma fusca</name>
    <dbReference type="NCBI Taxonomy" id="39272"/>
    <lineage>
        <taxon>Eukaryota</taxon>
        <taxon>Metazoa</taxon>
        <taxon>Ecdysozoa</taxon>
        <taxon>Arthropoda</taxon>
        <taxon>Hexapoda</taxon>
        <taxon>Collembola</taxon>
        <taxon>Symphypleona</taxon>
        <taxon>Sminthuridae</taxon>
        <taxon>Allacma</taxon>
    </lineage>
</organism>
<comment type="caution">
    <text evidence="2">The sequence shown here is derived from an EMBL/GenBank/DDBJ whole genome shotgun (WGS) entry which is preliminary data.</text>
</comment>
<feature type="compositionally biased region" description="Polar residues" evidence="1">
    <location>
        <begin position="1"/>
        <end position="13"/>
    </location>
</feature>
<protein>
    <submittedName>
        <fullName evidence="2">Uncharacterized protein</fullName>
    </submittedName>
</protein>
<reference evidence="2" key="1">
    <citation type="submission" date="2021-06" db="EMBL/GenBank/DDBJ databases">
        <authorList>
            <person name="Hodson N. C."/>
            <person name="Mongue J. A."/>
            <person name="Jaron S. K."/>
        </authorList>
    </citation>
    <scope>NUCLEOTIDE SEQUENCE</scope>
</reference>
<evidence type="ECO:0000256" key="1">
    <source>
        <dbReference type="SAM" id="MobiDB-lite"/>
    </source>
</evidence>
<accession>A0A8J2K848</accession>
<keyword evidence="3" id="KW-1185">Reference proteome</keyword>
<dbReference type="EMBL" id="CAJVCH010280353">
    <property type="protein sequence ID" value="CAG7784681.1"/>
    <property type="molecule type" value="Genomic_DNA"/>
</dbReference>
<proteinExistence type="predicted"/>
<evidence type="ECO:0000313" key="2">
    <source>
        <dbReference type="EMBL" id="CAG7784681.1"/>
    </source>
</evidence>
<name>A0A8J2K848_9HEXA</name>
<dbReference type="Proteomes" id="UP000708208">
    <property type="component" value="Unassembled WGS sequence"/>
</dbReference>
<gene>
    <name evidence="2" type="ORF">AFUS01_LOCUS23350</name>
</gene>
<feature type="compositionally biased region" description="Low complexity" evidence="1">
    <location>
        <begin position="24"/>
        <end position="39"/>
    </location>
</feature>
<evidence type="ECO:0000313" key="3">
    <source>
        <dbReference type="Proteomes" id="UP000708208"/>
    </source>
</evidence>
<dbReference type="AlphaFoldDB" id="A0A8J2K848"/>
<feature type="region of interest" description="Disordered" evidence="1">
    <location>
        <begin position="71"/>
        <end position="95"/>
    </location>
</feature>